<organism evidence="4 5">
    <name type="scientific">Brachionus calyciflorus</name>
    <dbReference type="NCBI Taxonomy" id="104777"/>
    <lineage>
        <taxon>Eukaryota</taxon>
        <taxon>Metazoa</taxon>
        <taxon>Spiralia</taxon>
        <taxon>Gnathifera</taxon>
        <taxon>Rotifera</taxon>
        <taxon>Eurotatoria</taxon>
        <taxon>Monogononta</taxon>
        <taxon>Pseudotrocha</taxon>
        <taxon>Ploima</taxon>
        <taxon>Brachionidae</taxon>
        <taxon>Brachionus</taxon>
    </lineage>
</organism>
<reference evidence="4" key="1">
    <citation type="submission" date="2021-02" db="EMBL/GenBank/DDBJ databases">
        <authorList>
            <person name="Nowell W R."/>
        </authorList>
    </citation>
    <scope>NUCLEOTIDE SEQUENCE</scope>
    <source>
        <strain evidence="4">Ploen Becks lab</strain>
    </source>
</reference>
<evidence type="ECO:0000313" key="4">
    <source>
        <dbReference type="EMBL" id="CAF0709535.1"/>
    </source>
</evidence>
<dbReference type="Pfam" id="PF00024">
    <property type="entry name" value="PAN_1"/>
    <property type="match status" value="3"/>
</dbReference>
<dbReference type="EMBL" id="CAJNOC010000045">
    <property type="protein sequence ID" value="CAF0709535.1"/>
    <property type="molecule type" value="Genomic_DNA"/>
</dbReference>
<keyword evidence="1" id="KW-0472">Membrane</keyword>
<proteinExistence type="predicted"/>
<comment type="caution">
    <text evidence="4">The sequence shown here is derived from an EMBL/GenBank/DDBJ whole genome shotgun (WGS) entry which is preliminary data.</text>
</comment>
<dbReference type="PANTHER" id="PTHR36902:SF1">
    <property type="entry name" value="ENRICHED IN SURFACE-LABELED PROTEOME PROTEIN 9"/>
    <property type="match status" value="1"/>
</dbReference>
<feature type="domain" description="Apple" evidence="3">
    <location>
        <begin position="862"/>
        <end position="951"/>
    </location>
</feature>
<dbReference type="Proteomes" id="UP000663879">
    <property type="component" value="Unassembled WGS sequence"/>
</dbReference>
<dbReference type="PROSITE" id="PS50948">
    <property type="entry name" value="PAN"/>
    <property type="match status" value="2"/>
</dbReference>
<evidence type="ECO:0000256" key="2">
    <source>
        <dbReference type="SAM" id="SignalP"/>
    </source>
</evidence>
<dbReference type="Pfam" id="PF25898">
    <property type="entry name" value="LolA_2nd_metazoa"/>
    <property type="match status" value="2"/>
</dbReference>
<keyword evidence="2" id="KW-0732">Signal</keyword>
<dbReference type="AlphaFoldDB" id="A0A813M2R9"/>
<dbReference type="PANTHER" id="PTHR36902">
    <property type="entry name" value="ENRICHED IN SURFACE-LABELED PROTEOME PROTEIN 9"/>
    <property type="match status" value="1"/>
</dbReference>
<dbReference type="OrthoDB" id="5983572at2759"/>
<keyword evidence="1" id="KW-0812">Transmembrane</keyword>
<evidence type="ECO:0000259" key="3">
    <source>
        <dbReference type="PROSITE" id="PS50948"/>
    </source>
</evidence>
<keyword evidence="5" id="KW-1185">Reference proteome</keyword>
<sequence>MIKLNSILILLVVVQYLKAQNPIKYCQPFTQNIDPSDYPKLPDEFQTRIEMNFLSQSRNSEAFILYDRYDKRADYTIREQSNVFRQIYDFEHNELFTIIDKNCTAQRINETKGNYFFGLVQDQSGLNMKPPNFLFHFNNGFPHEKKEQKTWRGIPVNHFVSCQDWPELNANVQVDYYFTVPDYKPAVSYFEEVFKELPVAVKVKGYSDINVTAQTKRDVNHEYSFFEFRPIVERKSELFNLPRGMYCEGQKYKEPIPKIPESFSYTSETIIKELNFASNSRVFYSNKLKTYRIDLPFGLGLEEYAVKDPVKLIHDYNSGVAYVINKIKGNCTFYPIGAIKIDNNDEVHLDNGYFTLKPPTEFFRIDDSFVYAGERYERGILCDVFVSKKSDFNFTGIDAESFVLELYFLKIQLYVDQSTDQKEYVAPISAHITAVGKNFTLITHFYDFDSKSSIENFDVSECFQGKSRINFGIRFNYPQGVDEETFSQFYGRYLVDDFENKIMKSFKFFSASPLRIARPRFETHRRGFIVYSAITDYADAINHFNKNGKAKVDFMKIKHGAQGYSAETCAQICISDAQYTVPLDYKCFSFDVCVQPSGGVFCSFYNYTLTTDPAVVSDDKPECDHYAKTTENFDSANTSALFRMIEEAVVRDELNLEVKDVEGNTVLTFPASDIFQPTQTSGQTNQGQTSFFKQFILASPTIDFNETEILKNDKLMLRTNTGASLDECARFCVQEPAFECQIFTYDKILQNCKWSSIRSLIDNENPTDSYFIEKEGCDVFLKDPLYNYIKFPSKVTSIVDYTIADVQSESQCATKCNNEKKFKCRSFNFCDSDDGKAHRCLLSQTNIHNLDKDPFVVTTSLCSHFSKRALNDFKFVAHTQLKAKPETQLTNTSVESCAEICVLDDSFFCRSFDYFIDTRTCLLYKENIIDKFSKDLGITTNLNVNHYSREYYEKDGVLKKIEPLKEESIGNFGAGTFVGILATILIGGLILGILIGFVYLKLSKKDDMLPVMKFINPNYKRQVDE</sequence>
<dbReference type="Gene3D" id="3.50.4.10">
    <property type="entry name" value="Hepatocyte Growth Factor"/>
    <property type="match status" value="3"/>
</dbReference>
<feature type="transmembrane region" description="Helical" evidence="1">
    <location>
        <begin position="977"/>
        <end position="1000"/>
    </location>
</feature>
<name>A0A813M2R9_9BILA</name>
<feature type="signal peptide" evidence="2">
    <location>
        <begin position="1"/>
        <end position="19"/>
    </location>
</feature>
<dbReference type="CDD" id="cd01099">
    <property type="entry name" value="PAN_AP_HGF"/>
    <property type="match status" value="3"/>
</dbReference>
<evidence type="ECO:0000313" key="5">
    <source>
        <dbReference type="Proteomes" id="UP000663879"/>
    </source>
</evidence>
<protein>
    <recommendedName>
        <fullName evidence="3">Apple domain-containing protein</fullName>
    </recommendedName>
</protein>
<keyword evidence="1" id="KW-1133">Transmembrane helix</keyword>
<feature type="chain" id="PRO_5032418205" description="Apple domain-containing protein" evidence="2">
    <location>
        <begin position="20"/>
        <end position="1025"/>
    </location>
</feature>
<dbReference type="SUPFAM" id="SSF57414">
    <property type="entry name" value="Hairpin loop containing domain-like"/>
    <property type="match status" value="3"/>
</dbReference>
<accession>A0A813M2R9</accession>
<evidence type="ECO:0000256" key="1">
    <source>
        <dbReference type="SAM" id="Phobius"/>
    </source>
</evidence>
<gene>
    <name evidence="4" type="ORF">OXX778_LOCUS816</name>
</gene>
<dbReference type="InterPro" id="IPR058831">
    <property type="entry name" value="LolA-like_dom_2nd"/>
</dbReference>
<dbReference type="InterPro" id="IPR003609">
    <property type="entry name" value="Pan_app"/>
</dbReference>
<feature type="domain" description="Apple" evidence="3">
    <location>
        <begin position="777"/>
        <end position="859"/>
    </location>
</feature>
<dbReference type="SMART" id="SM00473">
    <property type="entry name" value="PAN_AP"/>
    <property type="match status" value="3"/>
</dbReference>